<name>A0ABS6U2D5_9PSEU</name>
<reference evidence="3 4" key="1">
    <citation type="submission" date="2020-11" db="EMBL/GenBank/DDBJ databases">
        <title>Pseudonocardia abyssalis sp. nov. and Pseudonocardia oceani sp. nov., description and phylogenomic analysis of two novel actinomycetes isolated from the deep Southern Ocean.</title>
        <authorList>
            <person name="Parra J."/>
        </authorList>
    </citation>
    <scope>NUCLEOTIDE SEQUENCE [LARGE SCALE GENOMIC DNA]</scope>
    <source>
        <strain evidence="4">KRD185</strain>
    </source>
</reference>
<organism evidence="3 4">
    <name type="scientific">Pseudonocardia oceani</name>
    <dbReference type="NCBI Taxonomy" id="2792013"/>
    <lineage>
        <taxon>Bacteria</taxon>
        <taxon>Bacillati</taxon>
        <taxon>Actinomycetota</taxon>
        <taxon>Actinomycetes</taxon>
        <taxon>Pseudonocardiales</taxon>
        <taxon>Pseudonocardiaceae</taxon>
        <taxon>Pseudonocardia</taxon>
    </lineage>
</organism>
<dbReference type="GO" id="GO:0016787">
    <property type="term" value="F:hydrolase activity"/>
    <property type="evidence" value="ECO:0007669"/>
    <property type="project" value="UniProtKB-KW"/>
</dbReference>
<evidence type="ECO:0000313" key="4">
    <source>
        <dbReference type="Proteomes" id="UP000694300"/>
    </source>
</evidence>
<gene>
    <name evidence="3" type="ORF">I4I82_01540</name>
</gene>
<evidence type="ECO:0000313" key="3">
    <source>
        <dbReference type="EMBL" id="MBW0126380.1"/>
    </source>
</evidence>
<comment type="caution">
    <text evidence="3">The sequence shown here is derived from an EMBL/GenBank/DDBJ whole genome shotgun (WGS) entry which is preliminary data.</text>
</comment>
<dbReference type="InterPro" id="IPR000073">
    <property type="entry name" value="AB_hydrolase_1"/>
</dbReference>
<feature type="compositionally biased region" description="Basic residues" evidence="1">
    <location>
        <begin position="1"/>
        <end position="12"/>
    </location>
</feature>
<dbReference type="PANTHER" id="PTHR46438:SF11">
    <property type="entry name" value="LIPASE-RELATED"/>
    <property type="match status" value="1"/>
</dbReference>
<evidence type="ECO:0000259" key="2">
    <source>
        <dbReference type="Pfam" id="PF00561"/>
    </source>
</evidence>
<keyword evidence="3" id="KW-0378">Hydrolase</keyword>
<proteinExistence type="predicted"/>
<evidence type="ECO:0000256" key="1">
    <source>
        <dbReference type="SAM" id="MobiDB-lite"/>
    </source>
</evidence>
<dbReference type="Pfam" id="PF00561">
    <property type="entry name" value="Abhydrolase_1"/>
    <property type="match status" value="1"/>
</dbReference>
<feature type="region of interest" description="Disordered" evidence="1">
    <location>
        <begin position="1"/>
        <end position="58"/>
    </location>
</feature>
<dbReference type="EMBL" id="JADQDF010000001">
    <property type="protein sequence ID" value="MBW0126380.1"/>
    <property type="molecule type" value="Genomic_DNA"/>
</dbReference>
<keyword evidence="4" id="KW-1185">Reference proteome</keyword>
<feature type="domain" description="AB hydrolase-1" evidence="2">
    <location>
        <begin position="76"/>
        <end position="286"/>
    </location>
</feature>
<dbReference type="Proteomes" id="UP000694300">
    <property type="component" value="Unassembled WGS sequence"/>
</dbReference>
<sequence>MDRRIRAHHGPHAPRLATHPEKRPPWNPTPGAAHCATATTPRRGRRRTRHEPPVDLVGARGPRVHRRLRAGRRVPLAQHFRVIAYEYPGHGWTTHATRDLELPDYVAHLDGLLDALGVGRAHLSGESLGGWLALKYAAAHPGRVGRVLLNTPGGTMATPEVMERIRSLSQAAADDPSHERIRARLEWLMADPSSVTEELIDIRRTIYARPGFAESMRHLLCLQDPEIRARNLVTDSELAAVAGPAMVVWTSDDPSGPAAAGMAMAEKMPDARFEVIKDAGHWPQWEQHEVFNALALDFLTGKGD</sequence>
<protein>
    <submittedName>
        <fullName evidence="3">Alpha/beta fold hydrolase</fullName>
    </submittedName>
</protein>
<accession>A0ABS6U2D5</accession>
<dbReference type="PANTHER" id="PTHR46438">
    <property type="entry name" value="ALPHA/BETA-HYDROLASES SUPERFAMILY PROTEIN"/>
    <property type="match status" value="1"/>
</dbReference>